<feature type="transmembrane region" description="Helical" evidence="6">
    <location>
        <begin position="553"/>
        <end position="576"/>
    </location>
</feature>
<feature type="transmembrane region" description="Helical" evidence="6">
    <location>
        <begin position="630"/>
        <end position="652"/>
    </location>
</feature>
<comment type="caution">
    <text evidence="7">The sequence shown here is derived from an EMBL/GenBank/DDBJ whole genome shotgun (WGS) entry which is preliminary data.</text>
</comment>
<dbReference type="InterPro" id="IPR022791">
    <property type="entry name" value="L-PG_synthase/AglD"/>
</dbReference>
<dbReference type="Proteomes" id="UP001422759">
    <property type="component" value="Unassembled WGS sequence"/>
</dbReference>
<feature type="transmembrane region" description="Helical" evidence="6">
    <location>
        <begin position="27"/>
        <end position="49"/>
    </location>
</feature>
<feature type="transmembrane region" description="Helical" evidence="6">
    <location>
        <begin position="756"/>
        <end position="783"/>
    </location>
</feature>
<evidence type="ECO:0000256" key="6">
    <source>
        <dbReference type="SAM" id="Phobius"/>
    </source>
</evidence>
<dbReference type="PANTHER" id="PTHR39087:SF2">
    <property type="entry name" value="UPF0104 MEMBRANE PROTEIN MJ1595"/>
    <property type="match status" value="1"/>
</dbReference>
<accession>A0ABP5L012</accession>
<keyword evidence="3 6" id="KW-0812">Transmembrane</keyword>
<feature type="transmembrane region" description="Helical" evidence="6">
    <location>
        <begin position="520"/>
        <end position="541"/>
    </location>
</feature>
<proteinExistence type="predicted"/>
<feature type="transmembrane region" description="Helical" evidence="6">
    <location>
        <begin position="142"/>
        <end position="161"/>
    </location>
</feature>
<protein>
    <recommendedName>
        <fullName evidence="9">Lysylphosphatidylglycerol synthase-like protein</fullName>
    </recommendedName>
</protein>
<evidence type="ECO:0000256" key="1">
    <source>
        <dbReference type="ARBA" id="ARBA00004651"/>
    </source>
</evidence>
<evidence type="ECO:0000256" key="4">
    <source>
        <dbReference type="ARBA" id="ARBA00022989"/>
    </source>
</evidence>
<reference evidence="8" key="1">
    <citation type="journal article" date="2019" name="Int. J. Syst. Evol. Microbiol.">
        <title>The Global Catalogue of Microorganisms (GCM) 10K type strain sequencing project: providing services to taxonomists for standard genome sequencing and annotation.</title>
        <authorList>
            <consortium name="The Broad Institute Genomics Platform"/>
            <consortium name="The Broad Institute Genome Sequencing Center for Infectious Disease"/>
            <person name="Wu L."/>
            <person name="Ma J."/>
        </authorList>
    </citation>
    <scope>NUCLEOTIDE SEQUENCE [LARGE SCALE GENOMIC DNA]</scope>
    <source>
        <strain evidence="8">JCM 14560</strain>
    </source>
</reference>
<gene>
    <name evidence="7" type="ORF">GCM10009760_20300</name>
</gene>
<dbReference type="EMBL" id="BAAANT010000008">
    <property type="protein sequence ID" value="GAA2138739.1"/>
    <property type="molecule type" value="Genomic_DNA"/>
</dbReference>
<keyword evidence="2" id="KW-1003">Cell membrane</keyword>
<evidence type="ECO:0000256" key="2">
    <source>
        <dbReference type="ARBA" id="ARBA00022475"/>
    </source>
</evidence>
<dbReference type="Pfam" id="PF03706">
    <property type="entry name" value="LPG_synthase_TM"/>
    <property type="match status" value="1"/>
</dbReference>
<dbReference type="PANTHER" id="PTHR39087">
    <property type="entry name" value="UPF0104 MEMBRANE PROTEIN MJ1595"/>
    <property type="match status" value="1"/>
</dbReference>
<keyword evidence="4 6" id="KW-1133">Transmembrane helix</keyword>
<organism evidence="7 8">
    <name type="scientific">Kitasatospora kazusensis</name>
    <dbReference type="NCBI Taxonomy" id="407974"/>
    <lineage>
        <taxon>Bacteria</taxon>
        <taxon>Bacillati</taxon>
        <taxon>Actinomycetota</taxon>
        <taxon>Actinomycetes</taxon>
        <taxon>Kitasatosporales</taxon>
        <taxon>Streptomycetaceae</taxon>
        <taxon>Kitasatospora</taxon>
    </lineage>
</organism>
<evidence type="ECO:0008006" key="9">
    <source>
        <dbReference type="Google" id="ProtNLM"/>
    </source>
</evidence>
<keyword evidence="5 6" id="KW-0472">Membrane</keyword>
<keyword evidence="8" id="KW-1185">Reference proteome</keyword>
<evidence type="ECO:0000313" key="7">
    <source>
        <dbReference type="EMBL" id="GAA2138739.1"/>
    </source>
</evidence>
<evidence type="ECO:0000256" key="5">
    <source>
        <dbReference type="ARBA" id="ARBA00023136"/>
    </source>
</evidence>
<feature type="transmembrane region" description="Helical" evidence="6">
    <location>
        <begin position="69"/>
        <end position="90"/>
    </location>
</feature>
<feature type="transmembrane region" description="Helical" evidence="6">
    <location>
        <begin position="596"/>
        <end position="618"/>
    </location>
</feature>
<feature type="transmembrane region" description="Helical" evidence="6">
    <location>
        <begin position="488"/>
        <end position="508"/>
    </location>
</feature>
<name>A0ABP5L012_9ACTN</name>
<dbReference type="RefSeq" id="WP_344463073.1">
    <property type="nucleotide sequence ID" value="NZ_BAAANT010000008.1"/>
</dbReference>
<comment type="subcellular location">
    <subcellularLocation>
        <location evidence="1">Cell membrane</location>
        <topology evidence="1">Multi-pass membrane protein</topology>
    </subcellularLocation>
</comment>
<sequence length="789" mass="81999">MATVIQDESPTLVRVVPENGRVRHPAALIRCLVGFTAVGLTLLLAVGARGMADGLETDMAQGAGLVPGALGRFVGVVSAVALLLLPLAFTVERLVRGAGRRLTDGVLAAVLGYGLAYGLDLAAGGLTALTHATPGGGRTDPVYGYLAPVLAFMAATGTYGLPRWRTALGSTLATACLSGLVTGYATPLSLVLSLLVGWASAHATVYALGSPTCRPTPGQLLHTLGQAGVRPLLARQTEPGRYLVTQRDGRPDLDVLLLDRHAQATDLFAHLWRLLRLRTAPRPRGLRPLRTGLEHEALLAYAVTAAGVRTRELVSTAEFDPGRALVAYRHLPGRALPDLADEELTDGLLTDAWRQLLLLQRRRIAHRALASDSLLVGPDGAVHLVNLADGEIAAGELLLRLDIAGLLAALALRVGAERAVATGIAVLGGDAVRAALPLLQPIALPQCTRAELKGRPGALGAIREAALRGQPELPVQPVRLERLRPRTVLTVAAAMLAGYLLLEFLFSSNPVSAVAGADPLWLALAAGAAVLSYPAATLGFIGFVPERLRFRPALAAQLAGSFAGLVSPSGVGGVALNTRFLQCSGVPTAQALSSVGASQLIGLALHMLQLAFFFTLLGRDPGSALNLHPAVLATGAAIAAVLAVSAFAVPWVRRRLAGLLGPLRAEILPRLLDLFQQPGKLAAGVAGQLLVSMTKVFCLYCCTLAVSRRPGFPSVAVTFLGGNAAGSALPTPGGVGGVESLLSGGLMQFGPMDQGAAIAAVLLFRLLTFLLPILPGWAAFAWLQRRKAL</sequence>
<evidence type="ECO:0000256" key="3">
    <source>
        <dbReference type="ARBA" id="ARBA00022692"/>
    </source>
</evidence>
<feature type="transmembrane region" description="Helical" evidence="6">
    <location>
        <begin position="102"/>
        <end position="122"/>
    </location>
</feature>
<evidence type="ECO:0000313" key="8">
    <source>
        <dbReference type="Proteomes" id="UP001422759"/>
    </source>
</evidence>